<dbReference type="InterPro" id="IPR028244">
    <property type="entry name" value="T6SS_Rhs_Vgr_dom"/>
</dbReference>
<keyword evidence="7" id="KW-1185">Reference proteome</keyword>
<dbReference type="Gene3D" id="3.55.50.10">
    <property type="entry name" value="Baseplate protein-like domains"/>
    <property type="match status" value="1"/>
</dbReference>
<name>A0A0B6S1R2_BURPL</name>
<dbReference type="HOGENOM" id="CLU_004121_1_0_4"/>
<dbReference type="InterPro" id="IPR018769">
    <property type="entry name" value="VgrG2_DUF2345"/>
</dbReference>
<feature type="compositionally biased region" description="Polar residues" evidence="2">
    <location>
        <begin position="250"/>
        <end position="263"/>
    </location>
</feature>
<comment type="similarity">
    <text evidence="1">Belongs to the VgrG protein family.</text>
</comment>
<dbReference type="InterPro" id="IPR017847">
    <property type="entry name" value="T6SS_RhsGE_Vgr_subset"/>
</dbReference>
<dbReference type="Pfam" id="PF05954">
    <property type="entry name" value="Phage_GPD"/>
    <property type="match status" value="1"/>
</dbReference>
<dbReference type="Gene3D" id="2.40.50.230">
    <property type="entry name" value="Gp5 N-terminal domain"/>
    <property type="match status" value="1"/>
</dbReference>
<sequence length="1025" mass="110237">MGLQVDIQSIMSALRGGLLQQDRLLKLDTTLPADTLIVSRAIGHARLGRDVEWTLDVVSTVGNLELKALIAQPVTLWIQQGDGGYRPVQGYVLVARRLGSDGAMTLYQLRFTSALHFLHYRRDERYWQDQAADAIITDVLNRHPQLQGRFRFELSRKLPARSYCRQHETDWNFVHRMMESEGLYCYWEYAPDGSSQTMVIVDALYATPAPFDVWFQRQGTHAEADALGHWAGSRMLQSAHHTTRTFDYKNPSTPYNPKGTTLPTRADQGELPQQLEVYEYTGAYAYAEHERGESLSQIQVEEWESRAKRFHGSGAVRAIDAGRRFMLNGHPEHDRDRAQQREFVAIDVRWTIQNNVAIPDFRFPHSLAEAPEFARAASGGQAQPVAHADGSTGFYHVDIEAQRTTIPYRSPLEHEKPEMHLETATVVGPSGEEVYTDDLNRVKVRFHWDRQNDGDERASCWLRVAQSDSGSGYGGVHLPRVGEEVGVGYFGGDCDRPIVLFRVFNGKTRPQWHSNGILSGFRSKEYAGSGFNELVLDDATGQNRAKLASSIGSTALHLGYLIDQQGNVRGNYLGSGFDLRTDHYGAVRANRGLYVTTHAKSATSQPLDAGETQRQLESAGSLMDTLSQAGVEHHAEGLDSGRAALKTLLDATRLDAAGAALGGRTAGGGTGNANAFAEPVMVFGSPAGIGLSTQQAAQIHADRQVNLVSGESTHIAAGKSLIASVAQKLSLFVQSAGMKLFAGKGKVEIQAHSDNIELTAQQTVKVLSSGAGVEVAAKDGILLTSGNAYIRIKDGNIEIHAPGKVDVKGAEHLFAGPQGTNYPLPPLPQGELIGKQSLRFATFGADQLADDIGWTDKPYQIANAAGEVLAAGQVGADGRLPRTLVDAAQTLVLKVGTGKWETHEVVAETPGAEPPAGTTTGTTGTTAASASTPATTTTTTTTGAAGAAPGMSSSPTGSPAPPPATADGADDADGAERTNTDAALSPQDDPYFLPAEQQEGQFIDSQHLAALLTPAVLAQVSEGEQ</sequence>
<organism evidence="6 7">
    <name type="scientific">Burkholderia plantarii</name>
    <dbReference type="NCBI Taxonomy" id="41899"/>
    <lineage>
        <taxon>Bacteria</taxon>
        <taxon>Pseudomonadati</taxon>
        <taxon>Pseudomonadota</taxon>
        <taxon>Betaproteobacteria</taxon>
        <taxon>Burkholderiales</taxon>
        <taxon>Burkholderiaceae</taxon>
        <taxon>Burkholderia</taxon>
    </lineage>
</organism>
<feature type="domain" description="Gp5/Type VI secretion system Vgr protein OB-fold" evidence="3">
    <location>
        <begin position="436"/>
        <end position="503"/>
    </location>
</feature>
<dbReference type="Proteomes" id="UP000031838">
    <property type="component" value="Chromosome 2"/>
</dbReference>
<accession>A0A0B6S1R2</accession>
<dbReference type="AlphaFoldDB" id="A0A0B6S1R2"/>
<dbReference type="InterPro" id="IPR006531">
    <property type="entry name" value="Gp5/Vgr_OB"/>
</dbReference>
<dbReference type="InterPro" id="IPR037026">
    <property type="entry name" value="Vgr_OB-fold_dom_sf"/>
</dbReference>
<dbReference type="NCBIfam" id="TIGR01646">
    <property type="entry name" value="vgr_GE"/>
    <property type="match status" value="1"/>
</dbReference>
<dbReference type="Pfam" id="PF10106">
    <property type="entry name" value="DUF2345"/>
    <property type="match status" value="1"/>
</dbReference>
<feature type="region of interest" description="Disordered" evidence="2">
    <location>
        <begin position="907"/>
        <end position="999"/>
    </location>
</feature>
<proteinExistence type="inferred from homology"/>
<feature type="region of interest" description="Disordered" evidence="2">
    <location>
        <begin position="245"/>
        <end position="266"/>
    </location>
</feature>
<evidence type="ECO:0000313" key="6">
    <source>
        <dbReference type="EMBL" id="AJK49608.1"/>
    </source>
</evidence>
<evidence type="ECO:0000256" key="1">
    <source>
        <dbReference type="ARBA" id="ARBA00005558"/>
    </source>
</evidence>
<reference evidence="7" key="1">
    <citation type="submission" date="2011-03" db="EMBL/GenBank/DDBJ databases">
        <authorList>
            <person name="Voget S."/>
            <person name="Streit W.R."/>
            <person name="Jaeger K.E."/>
            <person name="Daniel R."/>
        </authorList>
    </citation>
    <scope>NUCLEOTIDE SEQUENCE [LARGE SCALE GENOMIC DNA]</scope>
    <source>
        <strain evidence="7">PG1</strain>
    </source>
</reference>
<dbReference type="SUPFAM" id="SSF69279">
    <property type="entry name" value="Phage tail proteins"/>
    <property type="match status" value="2"/>
</dbReference>
<dbReference type="SUPFAM" id="SSF69255">
    <property type="entry name" value="gp5 N-terminal domain-like"/>
    <property type="match status" value="1"/>
</dbReference>
<feature type="compositionally biased region" description="Low complexity" evidence="2">
    <location>
        <begin position="907"/>
        <end position="957"/>
    </location>
</feature>
<evidence type="ECO:0000259" key="3">
    <source>
        <dbReference type="Pfam" id="PF04717"/>
    </source>
</evidence>
<dbReference type="InterPro" id="IPR006533">
    <property type="entry name" value="T6SS_Vgr_RhsGE"/>
</dbReference>
<evidence type="ECO:0000313" key="7">
    <source>
        <dbReference type="Proteomes" id="UP000031838"/>
    </source>
</evidence>
<feature type="domain" description="Putative type VI secretion system Rhs element associated Vgr" evidence="5">
    <location>
        <begin position="524"/>
        <end position="629"/>
    </location>
</feature>
<dbReference type="EMBL" id="CP002581">
    <property type="protein sequence ID" value="AJK49608.1"/>
    <property type="molecule type" value="Genomic_DNA"/>
</dbReference>
<feature type="domain" description="DUF2345" evidence="4">
    <location>
        <begin position="669"/>
        <end position="818"/>
    </location>
</feature>
<evidence type="ECO:0000259" key="5">
    <source>
        <dbReference type="Pfam" id="PF13296"/>
    </source>
</evidence>
<dbReference type="NCBIfam" id="TIGR03361">
    <property type="entry name" value="VI_Rhs_Vgr"/>
    <property type="match status" value="1"/>
</dbReference>
<dbReference type="Gene3D" id="4.10.220.110">
    <property type="match status" value="1"/>
</dbReference>
<protein>
    <submittedName>
        <fullName evidence="6">Rhs element Vgr protein</fullName>
    </submittedName>
</protein>
<dbReference type="Gene3D" id="2.30.110.50">
    <property type="match status" value="1"/>
</dbReference>
<dbReference type="Pfam" id="PF04717">
    <property type="entry name" value="Phage_base_V"/>
    <property type="match status" value="1"/>
</dbReference>
<dbReference type="KEGG" id="bgp:BGL_2c15410"/>
<evidence type="ECO:0000259" key="4">
    <source>
        <dbReference type="Pfam" id="PF10106"/>
    </source>
</evidence>
<gene>
    <name evidence="6" type="ORF">BGL_2c15410</name>
</gene>
<evidence type="ECO:0000256" key="2">
    <source>
        <dbReference type="SAM" id="MobiDB-lite"/>
    </source>
</evidence>
<dbReference type="Pfam" id="PF13296">
    <property type="entry name" value="T6SS_Vgr"/>
    <property type="match status" value="1"/>
</dbReference>
<reference evidence="6 7" key="2">
    <citation type="journal article" date="2016" name="Appl. Microbiol. Biotechnol.">
        <title>Mutations improving production and secretion of extracellular lipase by Burkholderia glumae PG1.</title>
        <authorList>
            <person name="Knapp A."/>
            <person name="Voget S."/>
            <person name="Gao R."/>
            <person name="Zaburannyi N."/>
            <person name="Krysciak D."/>
            <person name="Breuer M."/>
            <person name="Hauer B."/>
            <person name="Streit W.R."/>
            <person name="Muller R."/>
            <person name="Daniel R."/>
            <person name="Jaeger K.E."/>
        </authorList>
    </citation>
    <scope>NUCLEOTIDE SEQUENCE [LARGE SCALE GENOMIC DNA]</scope>
    <source>
        <strain evidence="6 7">PG1</strain>
    </source>
</reference>